<evidence type="ECO:0000313" key="1">
    <source>
        <dbReference type="EMBL" id="KAA6305088.1"/>
    </source>
</evidence>
<keyword evidence="1" id="KW-0548">Nucleotidyltransferase</keyword>
<reference evidence="1" key="1">
    <citation type="submission" date="2019-03" db="EMBL/GenBank/DDBJ databases">
        <title>Single cell metagenomics reveals metabolic interactions within the superorganism composed of flagellate Streblomastix strix and complex community of Bacteroidetes bacteria on its surface.</title>
        <authorList>
            <person name="Treitli S.C."/>
            <person name="Kolisko M."/>
            <person name="Husnik F."/>
            <person name="Keeling P."/>
            <person name="Hampl V."/>
        </authorList>
    </citation>
    <scope>NUCLEOTIDE SEQUENCE</scope>
    <source>
        <strain evidence="1">STM</strain>
    </source>
</reference>
<dbReference type="AlphaFoldDB" id="A0A5J4P7V7"/>
<proteinExistence type="predicted"/>
<feature type="non-terminal residue" evidence="1">
    <location>
        <position position="32"/>
    </location>
</feature>
<comment type="caution">
    <text evidence="1">The sequence shown here is derived from an EMBL/GenBank/DDBJ whole genome shotgun (WGS) entry which is preliminary data.</text>
</comment>
<dbReference type="EC" id="2.7.7.-" evidence="1"/>
<accession>A0A5J4P7V7</accession>
<organism evidence="1">
    <name type="scientific">termite gut metagenome</name>
    <dbReference type="NCBI Taxonomy" id="433724"/>
    <lineage>
        <taxon>unclassified sequences</taxon>
        <taxon>metagenomes</taxon>
        <taxon>organismal metagenomes</taxon>
    </lineage>
</organism>
<dbReference type="GO" id="GO:0016779">
    <property type="term" value="F:nucleotidyltransferase activity"/>
    <property type="evidence" value="ECO:0007669"/>
    <property type="project" value="UniProtKB-KW"/>
</dbReference>
<keyword evidence="1" id="KW-0808">Transferase</keyword>
<protein>
    <submittedName>
        <fullName evidence="1">Adenosine monophosphate-protein transferase SoFic</fullName>
        <ecNumber evidence="1">2.7.7.-</ecNumber>
    </submittedName>
</protein>
<sequence length="32" mass="3790">MDKYINKLNFDFAINQKVMQLIGLIDGFKGKW</sequence>
<name>A0A5J4P7V7_9ZZZZ</name>
<dbReference type="EMBL" id="SNRY01010985">
    <property type="protein sequence ID" value="KAA6305088.1"/>
    <property type="molecule type" value="Genomic_DNA"/>
</dbReference>
<gene>
    <name evidence="1" type="ORF">EZS27_043260</name>
</gene>